<dbReference type="Proteomes" id="UP000627984">
    <property type="component" value="Unassembled WGS sequence"/>
</dbReference>
<feature type="domain" description="BON" evidence="1">
    <location>
        <begin position="28"/>
        <end position="96"/>
    </location>
</feature>
<comment type="caution">
    <text evidence="2">The sequence shown here is derived from an EMBL/GenBank/DDBJ whole genome shotgun (WGS) entry which is preliminary data.</text>
</comment>
<dbReference type="InterPro" id="IPR051686">
    <property type="entry name" value="Lipoprotein_DolP"/>
</dbReference>
<dbReference type="Gene3D" id="3.30.1340.30">
    <property type="match status" value="1"/>
</dbReference>
<accession>A0AA37BMK3</accession>
<evidence type="ECO:0000313" key="3">
    <source>
        <dbReference type="Proteomes" id="UP000627984"/>
    </source>
</evidence>
<dbReference type="RefSeq" id="WP_191897695.1">
    <property type="nucleotide sequence ID" value="NZ_BMQD01000025.1"/>
</dbReference>
<name>A0AA37BMK3_9ACTN</name>
<evidence type="ECO:0000259" key="1">
    <source>
        <dbReference type="PROSITE" id="PS50914"/>
    </source>
</evidence>
<dbReference type="EMBL" id="BMQD01000025">
    <property type="protein sequence ID" value="GGK91913.1"/>
    <property type="molecule type" value="Genomic_DNA"/>
</dbReference>
<dbReference type="PANTHER" id="PTHR34606:SF15">
    <property type="entry name" value="BON DOMAIN-CONTAINING PROTEIN"/>
    <property type="match status" value="1"/>
</dbReference>
<proteinExistence type="predicted"/>
<protein>
    <recommendedName>
        <fullName evidence="1">BON domain-containing protein</fullName>
    </recommendedName>
</protein>
<gene>
    <name evidence="2" type="ORF">GCM10010126_59110</name>
</gene>
<organism evidence="2 3">
    <name type="scientific">Planomonospora parontospora</name>
    <dbReference type="NCBI Taxonomy" id="58119"/>
    <lineage>
        <taxon>Bacteria</taxon>
        <taxon>Bacillati</taxon>
        <taxon>Actinomycetota</taxon>
        <taxon>Actinomycetes</taxon>
        <taxon>Streptosporangiales</taxon>
        <taxon>Streptosporangiaceae</taxon>
        <taxon>Planomonospora</taxon>
    </lineage>
</organism>
<reference evidence="2" key="2">
    <citation type="submission" date="2022-09" db="EMBL/GenBank/DDBJ databases">
        <authorList>
            <person name="Sun Q."/>
            <person name="Ohkuma M."/>
        </authorList>
    </citation>
    <scope>NUCLEOTIDE SEQUENCE</scope>
    <source>
        <strain evidence="2">JCM 3093</strain>
    </source>
</reference>
<dbReference type="Pfam" id="PF04972">
    <property type="entry name" value="BON"/>
    <property type="match status" value="1"/>
</dbReference>
<dbReference type="SMART" id="SM00749">
    <property type="entry name" value="BON"/>
    <property type="match status" value="1"/>
</dbReference>
<sequence length="98" mass="11079">MFPLTPWAYPAERYYYGWWGQPVTIEPTDGEIKSRIVDQLRGNPHTKDSDIKVDVKQHVVILGGEVPSWVAKRAAGDDAWDTEGVVDVSNQLQIRQDA</sequence>
<dbReference type="PROSITE" id="PS50914">
    <property type="entry name" value="BON"/>
    <property type="match status" value="1"/>
</dbReference>
<dbReference type="AlphaFoldDB" id="A0AA37BMK3"/>
<dbReference type="PANTHER" id="PTHR34606">
    <property type="entry name" value="BON DOMAIN-CONTAINING PROTEIN"/>
    <property type="match status" value="1"/>
</dbReference>
<dbReference type="InterPro" id="IPR007055">
    <property type="entry name" value="BON_dom"/>
</dbReference>
<dbReference type="InterPro" id="IPR014004">
    <property type="entry name" value="Transpt-assoc_nodulatn_dom_bac"/>
</dbReference>
<evidence type="ECO:0000313" key="2">
    <source>
        <dbReference type="EMBL" id="GGK91913.1"/>
    </source>
</evidence>
<reference evidence="2" key="1">
    <citation type="journal article" date="2014" name="Int. J. Syst. Evol. Microbiol.">
        <title>Complete genome sequence of Corynebacterium casei LMG S-19264T (=DSM 44701T), isolated from a smear-ripened cheese.</title>
        <authorList>
            <consortium name="US DOE Joint Genome Institute (JGI-PGF)"/>
            <person name="Walter F."/>
            <person name="Albersmeier A."/>
            <person name="Kalinowski J."/>
            <person name="Ruckert C."/>
        </authorList>
    </citation>
    <scope>NUCLEOTIDE SEQUENCE</scope>
    <source>
        <strain evidence="2">JCM 3093</strain>
    </source>
</reference>